<evidence type="ECO:0000313" key="2">
    <source>
        <dbReference type="Proteomes" id="UP000646738"/>
    </source>
</evidence>
<comment type="caution">
    <text evidence="1">The sequence shown here is derived from an EMBL/GenBank/DDBJ whole genome shotgun (WGS) entry which is preliminary data.</text>
</comment>
<proteinExistence type="predicted"/>
<reference evidence="2" key="1">
    <citation type="submission" date="2023-07" db="EMBL/GenBank/DDBJ databases">
        <title>Whole genome shotgun sequence of Streptomyces achromogenes subsp. rubradiris NBRC 14000.</title>
        <authorList>
            <person name="Komaki H."/>
            <person name="Tamura T."/>
        </authorList>
    </citation>
    <scope>NUCLEOTIDE SEQUENCE [LARGE SCALE GENOMIC DNA]</scope>
    <source>
        <strain evidence="2">NBRC 14000</strain>
    </source>
</reference>
<evidence type="ECO:0000313" key="1">
    <source>
        <dbReference type="EMBL" id="GHI53701.1"/>
    </source>
</evidence>
<dbReference type="Proteomes" id="UP000646738">
    <property type="component" value="Unassembled WGS sequence"/>
</dbReference>
<dbReference type="EMBL" id="BNEA01000015">
    <property type="protein sequence ID" value="GHI53701.1"/>
    <property type="molecule type" value="Genomic_DNA"/>
</dbReference>
<keyword evidence="2" id="KW-1185">Reference proteome</keyword>
<gene>
    <name evidence="1" type="ORF">Srubr_35470</name>
</gene>
<organism evidence="1 2">
    <name type="scientific">Streptomyces rubradiris</name>
    <name type="common">Streptomyces achromogenes subsp. rubradiris</name>
    <dbReference type="NCBI Taxonomy" id="285531"/>
    <lineage>
        <taxon>Bacteria</taxon>
        <taxon>Bacillati</taxon>
        <taxon>Actinomycetota</taxon>
        <taxon>Actinomycetes</taxon>
        <taxon>Kitasatosporales</taxon>
        <taxon>Streptomycetaceae</taxon>
        <taxon>Streptomyces</taxon>
    </lineage>
</organism>
<accession>A0ABQ3RCX0</accession>
<dbReference type="RefSeq" id="WP_189989481.1">
    <property type="nucleotide sequence ID" value="NZ_BNCB01000001.1"/>
</dbReference>
<sequence length="206" mass="22996">MEAPLVVSRRHAGLGYADETPYDRDSFGQLWVRPAVRPHHRRGRPQPHTVYPYRQRQAMADMLCQVCKRQPPSPDGPYLFLMQDRGGPVMEGEITASPPVCVPCAVISVQLCPEIRGRYVCAWVDQAPAWGVAGLVYDADTLRPVSEKLVRAEYDGPLAPWTVAQRQVVQLFGVRPTELETEVAAFGLDRLEEEFKRVAAMVGAGR</sequence>
<protein>
    <submittedName>
        <fullName evidence="1">Uncharacterized protein</fullName>
    </submittedName>
</protein>
<name>A0ABQ3RCX0_STRRR</name>